<dbReference type="InterPro" id="IPR003126">
    <property type="entry name" value="Znf_UBR"/>
</dbReference>
<evidence type="ECO:0000256" key="8">
    <source>
        <dbReference type="ARBA" id="ARBA00046341"/>
    </source>
</evidence>
<dbReference type="EMBL" id="KI912110">
    <property type="protein sequence ID" value="ETS85028.1"/>
    <property type="molecule type" value="Genomic_DNA"/>
</dbReference>
<accession>W3XG03</accession>
<evidence type="ECO:0000256" key="1">
    <source>
        <dbReference type="ARBA" id="ARBA00000900"/>
    </source>
</evidence>
<comment type="pathway">
    <text evidence="2 10">Protein modification; protein ubiquitination.</text>
</comment>
<dbReference type="GO" id="GO:0016567">
    <property type="term" value="P:protein ubiquitination"/>
    <property type="evidence" value="ECO:0007669"/>
    <property type="project" value="UniProtKB-UniRule"/>
</dbReference>
<dbReference type="RefSeq" id="XP_007829825.1">
    <property type="nucleotide sequence ID" value="XM_007831634.1"/>
</dbReference>
<feature type="coiled-coil region" evidence="11">
    <location>
        <begin position="304"/>
        <end position="334"/>
    </location>
</feature>
<comment type="catalytic activity">
    <reaction evidence="1 10">
        <text>S-ubiquitinyl-[E2 ubiquitin-conjugating enzyme]-L-cysteine + [acceptor protein]-L-lysine = [E2 ubiquitin-conjugating enzyme]-L-cysteine + N(6)-ubiquitinyl-[acceptor protein]-L-lysine.</text>
        <dbReference type="EC" id="2.3.2.27"/>
    </reaction>
</comment>
<dbReference type="PROSITE" id="PS51157">
    <property type="entry name" value="ZF_UBR"/>
    <property type="match status" value="1"/>
</dbReference>
<keyword evidence="14" id="KW-1185">Reference proteome</keyword>
<evidence type="ECO:0000256" key="7">
    <source>
        <dbReference type="ARBA" id="ARBA00022833"/>
    </source>
</evidence>
<dbReference type="GO" id="GO:0071596">
    <property type="term" value="P:ubiquitin-dependent protein catabolic process via the N-end rule pathway"/>
    <property type="evidence" value="ECO:0007669"/>
    <property type="project" value="UniProtKB-UniRule"/>
</dbReference>
<organism evidence="13 14">
    <name type="scientific">Pestalotiopsis fici (strain W106-1 / CGMCC3.15140)</name>
    <dbReference type="NCBI Taxonomy" id="1229662"/>
    <lineage>
        <taxon>Eukaryota</taxon>
        <taxon>Fungi</taxon>
        <taxon>Dikarya</taxon>
        <taxon>Ascomycota</taxon>
        <taxon>Pezizomycotina</taxon>
        <taxon>Sordariomycetes</taxon>
        <taxon>Xylariomycetidae</taxon>
        <taxon>Amphisphaeriales</taxon>
        <taxon>Sporocadaceae</taxon>
        <taxon>Pestalotiopsis</taxon>
    </lineage>
</organism>
<keyword evidence="7 10" id="KW-0862">Zinc</keyword>
<dbReference type="PANTHER" id="PTHR21497:SF24">
    <property type="entry name" value="E3 UBIQUITIN-PROTEIN LIGASE UBR1"/>
    <property type="match status" value="1"/>
</dbReference>
<reference evidence="14" key="1">
    <citation type="journal article" date="2015" name="BMC Genomics">
        <title>Genomic and transcriptomic analysis of the endophytic fungus Pestalotiopsis fici reveals its lifestyle and high potential for synthesis of natural products.</title>
        <authorList>
            <person name="Wang X."/>
            <person name="Zhang X."/>
            <person name="Liu L."/>
            <person name="Xiang M."/>
            <person name="Wang W."/>
            <person name="Sun X."/>
            <person name="Che Y."/>
            <person name="Guo L."/>
            <person name="Liu G."/>
            <person name="Guo L."/>
            <person name="Wang C."/>
            <person name="Yin W.B."/>
            <person name="Stadler M."/>
            <person name="Zhang X."/>
            <person name="Liu X."/>
        </authorList>
    </citation>
    <scope>NUCLEOTIDE SEQUENCE [LARGE SCALE GENOMIC DNA]</scope>
    <source>
        <strain evidence="14">W106-1 / CGMCC3.15140</strain>
    </source>
</reference>
<proteinExistence type="inferred from homology"/>
<keyword evidence="11" id="KW-0175">Coiled coil</keyword>
<keyword evidence="5 10" id="KW-0863">Zinc-finger</keyword>
<dbReference type="UniPathway" id="UPA00143"/>
<keyword evidence="4 10" id="KW-0479">Metal-binding</keyword>
<dbReference type="GO" id="GO:0061630">
    <property type="term" value="F:ubiquitin protein ligase activity"/>
    <property type="evidence" value="ECO:0007669"/>
    <property type="project" value="UniProtKB-UniRule"/>
</dbReference>
<dbReference type="STRING" id="1229662.W3XG03"/>
<comment type="function">
    <text evidence="10">Ubiquitin ligase protein which is a component of the N-end rule pathway. Recognizes and binds to proteins bearing specific N-terminal residues that are destabilizing according to the N-end rule, leading to their ubiquitination and subsequent degradation.</text>
</comment>
<keyword evidence="6 10" id="KW-0833">Ubl conjugation pathway</keyword>
<evidence type="ECO:0000256" key="4">
    <source>
        <dbReference type="ARBA" id="ARBA00022723"/>
    </source>
</evidence>
<dbReference type="InterPro" id="IPR039164">
    <property type="entry name" value="UBR1-like"/>
</dbReference>
<dbReference type="GeneID" id="19268066"/>
<evidence type="ECO:0000256" key="2">
    <source>
        <dbReference type="ARBA" id="ARBA00004906"/>
    </source>
</evidence>
<dbReference type="InParanoid" id="W3XG03"/>
<comment type="similarity">
    <text evidence="8 10">Belongs to the E3 ubiquitin-protein ligase UBR1-like family.</text>
</comment>
<dbReference type="PANTHER" id="PTHR21497">
    <property type="entry name" value="UBIQUITIN LIGASE E3 ALPHA-RELATED"/>
    <property type="match status" value="1"/>
</dbReference>
<feature type="domain" description="UBR-type" evidence="12">
    <location>
        <begin position="382"/>
        <end position="453"/>
    </location>
</feature>
<evidence type="ECO:0000256" key="6">
    <source>
        <dbReference type="ARBA" id="ARBA00022786"/>
    </source>
</evidence>
<evidence type="ECO:0000256" key="9">
    <source>
        <dbReference type="PROSITE-ProRule" id="PRU00508"/>
    </source>
</evidence>
<evidence type="ECO:0000256" key="3">
    <source>
        <dbReference type="ARBA" id="ARBA00022679"/>
    </source>
</evidence>
<dbReference type="GO" id="GO:0000151">
    <property type="term" value="C:ubiquitin ligase complex"/>
    <property type="evidence" value="ECO:0007669"/>
    <property type="project" value="TreeGrafter"/>
</dbReference>
<sequence>MTDILGAISASLDLAIFITKQVGKYKDAPETVRLISDDVLRLSRILEHLRDNLQPHPVSAVRLAPAGLEHGMESVKRCERVLGKIKATLKSIFRTGDWNLPRDEVKQIHLNTLTRISFVVRDSDINKLRAELKECKWDIMLSNSVNQLYLAQQYPELYARDSEKLDYLQELCEYIVTQKLVNQSSNKVPVTPPSMPPGGMDDIFTPNAVHVPGGDKGFGSNLPPRPPSSRPLQTLEIRKVHKSQIAEAVLISERIRWLHDPFDEGFINIHEPLGEERMRHLIRLSRDLLTPTSSSVRYEVITERRDSQRRKEEYERKEDEYMLKEEKLRIEEELRRSDRMPYAESASRGGSSEAHAIPSNNLVADLISQWIIPADPDDRQASKCDRYFEKGERMFYCPVCAYDEDTVFCSDCFIAADHERHGVEARRSNGRGYCDCGHANSVKRRMVCTIHGVNEPKNETQYR</sequence>
<evidence type="ECO:0000313" key="13">
    <source>
        <dbReference type="EMBL" id="ETS85028.1"/>
    </source>
</evidence>
<evidence type="ECO:0000256" key="11">
    <source>
        <dbReference type="SAM" id="Coils"/>
    </source>
</evidence>
<dbReference type="EC" id="2.3.2.27" evidence="10"/>
<dbReference type="SMART" id="SM00396">
    <property type="entry name" value="ZnF_UBR1"/>
    <property type="match status" value="1"/>
</dbReference>
<dbReference type="FunFam" id="2.10.110.30:FF:000002">
    <property type="entry name" value="Putative e3 ubiquitin-protein ligase ubr3"/>
    <property type="match status" value="1"/>
</dbReference>
<dbReference type="GO" id="GO:0008270">
    <property type="term" value="F:zinc ion binding"/>
    <property type="evidence" value="ECO:0007669"/>
    <property type="project" value="UniProtKB-UniRule"/>
</dbReference>
<dbReference type="GO" id="GO:0005737">
    <property type="term" value="C:cytoplasm"/>
    <property type="evidence" value="ECO:0007669"/>
    <property type="project" value="TreeGrafter"/>
</dbReference>
<dbReference type="HOGENOM" id="CLU_590658_0_0_1"/>
<evidence type="ECO:0000259" key="12">
    <source>
        <dbReference type="PROSITE" id="PS51157"/>
    </source>
</evidence>
<feature type="zinc finger region" description="UBR-type" evidence="9">
    <location>
        <begin position="382"/>
        <end position="453"/>
    </location>
</feature>
<protein>
    <recommendedName>
        <fullName evidence="10">E3 ubiquitin-protein ligase</fullName>
        <ecNumber evidence="10">2.3.2.27</ecNumber>
    </recommendedName>
</protein>
<keyword evidence="3 10" id="KW-0808">Transferase</keyword>
<dbReference type="eggNOG" id="KOG1140">
    <property type="taxonomic scope" value="Eukaryota"/>
</dbReference>
<dbReference type="OrthoDB" id="26387at2759"/>
<dbReference type="Pfam" id="PF02207">
    <property type="entry name" value="zf-UBR"/>
    <property type="match status" value="1"/>
</dbReference>
<name>W3XG03_PESFW</name>
<gene>
    <name evidence="13" type="ORF">PFICI_03053</name>
</gene>
<dbReference type="Proteomes" id="UP000030651">
    <property type="component" value="Unassembled WGS sequence"/>
</dbReference>
<dbReference type="AlphaFoldDB" id="W3XG03"/>
<evidence type="ECO:0000256" key="10">
    <source>
        <dbReference type="RuleBase" id="RU366018"/>
    </source>
</evidence>
<evidence type="ECO:0000313" key="14">
    <source>
        <dbReference type="Proteomes" id="UP000030651"/>
    </source>
</evidence>
<dbReference type="Gene3D" id="2.10.110.30">
    <property type="match status" value="1"/>
</dbReference>
<evidence type="ECO:0000256" key="5">
    <source>
        <dbReference type="ARBA" id="ARBA00022771"/>
    </source>
</evidence>
<dbReference type="CDD" id="cd19670">
    <property type="entry name" value="UBR-box_UBR1_2_3"/>
    <property type="match status" value="1"/>
</dbReference>
<dbReference type="KEGG" id="pfy:PFICI_03053"/>